<evidence type="ECO:0000313" key="1">
    <source>
        <dbReference type="EMBL" id="SET47282.1"/>
    </source>
</evidence>
<name>A0A1I0EPB0_9FIRM</name>
<dbReference type="InterPro" id="IPR024551">
    <property type="entry name" value="AspAT_Ic"/>
</dbReference>
<dbReference type="OrthoDB" id="9802328at2"/>
<dbReference type="EMBL" id="FOIN01000013">
    <property type="protein sequence ID" value="SET47282.1"/>
    <property type="molecule type" value="Genomic_DNA"/>
</dbReference>
<protein>
    <submittedName>
        <fullName evidence="1">Alanine-glyoxylate amino-transferase</fullName>
    </submittedName>
</protein>
<evidence type="ECO:0000313" key="2">
    <source>
        <dbReference type="Proteomes" id="UP000198558"/>
    </source>
</evidence>
<dbReference type="GO" id="GO:0004069">
    <property type="term" value="F:L-aspartate:2-oxoglutarate aminotransferase activity"/>
    <property type="evidence" value="ECO:0007669"/>
    <property type="project" value="InterPro"/>
</dbReference>
<dbReference type="InterPro" id="IPR015422">
    <property type="entry name" value="PyrdxlP-dep_Trfase_small"/>
</dbReference>
<organism evidence="1 2">
    <name type="scientific">Thomasclavelia cocleata</name>
    <dbReference type="NCBI Taxonomy" id="69824"/>
    <lineage>
        <taxon>Bacteria</taxon>
        <taxon>Bacillati</taxon>
        <taxon>Bacillota</taxon>
        <taxon>Erysipelotrichia</taxon>
        <taxon>Erysipelotrichales</taxon>
        <taxon>Coprobacillaceae</taxon>
        <taxon>Thomasclavelia</taxon>
    </lineage>
</organism>
<proteinExistence type="predicted"/>
<sequence length="80" mass="8794">MSSCIKRVGQLCKEASVVLTNIGAIFPYENDPQASNIRISFSYPPIDELSKAANLLCICVQIAAIEKLLNLKDNHISIVF</sequence>
<dbReference type="AlphaFoldDB" id="A0A1I0EPB0"/>
<keyword evidence="2" id="KW-1185">Reference proteome</keyword>
<gene>
    <name evidence="1" type="ORF">SAMN04489758_11316</name>
</gene>
<reference evidence="2" key="1">
    <citation type="submission" date="2016-10" db="EMBL/GenBank/DDBJ databases">
        <authorList>
            <person name="Varghese N."/>
            <person name="Submissions S."/>
        </authorList>
    </citation>
    <scope>NUCLEOTIDE SEQUENCE [LARGE SCALE GENOMIC DNA]</scope>
    <source>
        <strain evidence="2">DSM 1551</strain>
    </source>
</reference>
<dbReference type="Pfam" id="PF12897">
    <property type="entry name" value="Asp_aminotransf"/>
    <property type="match status" value="1"/>
</dbReference>
<dbReference type="Proteomes" id="UP000198558">
    <property type="component" value="Unassembled WGS sequence"/>
</dbReference>
<keyword evidence="1" id="KW-0808">Transferase</keyword>
<dbReference type="Gene3D" id="3.90.1150.10">
    <property type="entry name" value="Aspartate Aminotransferase, domain 1"/>
    <property type="match status" value="1"/>
</dbReference>
<accession>A0A1I0EPB0</accession>